<dbReference type="EMBL" id="GBXM01055685">
    <property type="protein sequence ID" value="JAH52892.1"/>
    <property type="molecule type" value="Transcribed_RNA"/>
</dbReference>
<dbReference type="AlphaFoldDB" id="A0A0E9THH9"/>
<evidence type="ECO:0000313" key="1">
    <source>
        <dbReference type="EMBL" id="JAH52892.1"/>
    </source>
</evidence>
<accession>A0A0E9THH9</accession>
<sequence length="47" mass="5110">MAVHGAYTGMIKMQNLICAHAVHAPAGFNQSGRGSQHCLVRHNTMFD</sequence>
<reference evidence="1" key="2">
    <citation type="journal article" date="2015" name="Fish Shellfish Immunol.">
        <title>Early steps in the European eel (Anguilla anguilla)-Vibrio vulnificus interaction in the gills: Role of the RtxA13 toxin.</title>
        <authorList>
            <person name="Callol A."/>
            <person name="Pajuelo D."/>
            <person name="Ebbesson L."/>
            <person name="Teles M."/>
            <person name="MacKenzie S."/>
            <person name="Amaro C."/>
        </authorList>
    </citation>
    <scope>NUCLEOTIDE SEQUENCE</scope>
</reference>
<reference evidence="1" key="1">
    <citation type="submission" date="2014-11" db="EMBL/GenBank/DDBJ databases">
        <authorList>
            <person name="Amaro Gonzalez C."/>
        </authorList>
    </citation>
    <scope>NUCLEOTIDE SEQUENCE</scope>
</reference>
<proteinExistence type="predicted"/>
<organism evidence="1">
    <name type="scientific">Anguilla anguilla</name>
    <name type="common">European freshwater eel</name>
    <name type="synonym">Muraena anguilla</name>
    <dbReference type="NCBI Taxonomy" id="7936"/>
    <lineage>
        <taxon>Eukaryota</taxon>
        <taxon>Metazoa</taxon>
        <taxon>Chordata</taxon>
        <taxon>Craniata</taxon>
        <taxon>Vertebrata</taxon>
        <taxon>Euteleostomi</taxon>
        <taxon>Actinopterygii</taxon>
        <taxon>Neopterygii</taxon>
        <taxon>Teleostei</taxon>
        <taxon>Anguilliformes</taxon>
        <taxon>Anguillidae</taxon>
        <taxon>Anguilla</taxon>
    </lineage>
</organism>
<name>A0A0E9THH9_ANGAN</name>
<protein>
    <submittedName>
        <fullName evidence="1">Uncharacterized protein</fullName>
    </submittedName>
</protein>